<dbReference type="STRING" id="7070.D2A440"/>
<comment type="subcellular location">
    <subcellularLocation>
        <location evidence="1 7">Endoplasmic reticulum membrane</location>
        <topology evidence="1 7">Multi-pass membrane protein</topology>
    </subcellularLocation>
</comment>
<keyword evidence="3 7" id="KW-0812">Transmembrane</keyword>
<proteinExistence type="inferred from homology"/>
<comment type="pathway">
    <text evidence="7">Protein modification; protein glycosylation.</text>
</comment>
<dbReference type="UniPathway" id="UPA00378"/>
<evidence type="ECO:0000313" key="9">
    <source>
        <dbReference type="EMBL" id="EFA04846.1"/>
    </source>
</evidence>
<reference evidence="9 10" key="2">
    <citation type="journal article" date="2010" name="Nucleic Acids Res.">
        <title>BeetleBase in 2010: revisions to provide comprehensive genomic information for Tribolium castaneum.</title>
        <authorList>
            <person name="Kim H.S."/>
            <person name="Murphy T."/>
            <person name="Xia J."/>
            <person name="Caragea D."/>
            <person name="Park Y."/>
            <person name="Beeman R.W."/>
            <person name="Lorenzen M.D."/>
            <person name="Butcher S."/>
            <person name="Manak J.R."/>
            <person name="Brown S.J."/>
        </authorList>
    </citation>
    <scope>GENOME REANNOTATION</scope>
    <source>
        <strain evidence="9 10">Georgia GA2</strain>
    </source>
</reference>
<dbReference type="EMBL" id="KQ971348">
    <property type="protein sequence ID" value="EFA04846.1"/>
    <property type="molecule type" value="Genomic_DNA"/>
</dbReference>
<comment type="function">
    <text evidence="7">Stabilizer subunit of the dolichol-phosphate mannose (DPM) synthase complex; tethers catalytic subunit to the ER.</text>
</comment>
<evidence type="ECO:0000256" key="3">
    <source>
        <dbReference type="ARBA" id="ARBA00022692"/>
    </source>
</evidence>
<dbReference type="AlphaFoldDB" id="D2A440"/>
<keyword evidence="9" id="KW-0328">Glycosyltransferase</keyword>
<evidence type="ECO:0000256" key="7">
    <source>
        <dbReference type="RuleBase" id="RU365085"/>
    </source>
</evidence>
<protein>
    <recommendedName>
        <fullName evidence="7">Dolichol-phosphate mannosyltransferase subunit 3</fullName>
    </recommendedName>
</protein>
<feature type="coiled-coil region" evidence="8">
    <location>
        <begin position="64"/>
        <end position="91"/>
    </location>
</feature>
<keyword evidence="9" id="KW-0808">Transferase</keyword>
<dbReference type="OMA" id="KLMQWLF"/>
<keyword evidence="4 7" id="KW-0256">Endoplasmic reticulum</keyword>
<dbReference type="GO" id="GO:0033185">
    <property type="term" value="C:dolichol-phosphate-mannose synthase complex"/>
    <property type="evidence" value="ECO:0000318"/>
    <property type="project" value="GO_Central"/>
</dbReference>
<feature type="transmembrane region" description="Helical" evidence="7">
    <location>
        <begin position="7"/>
        <end position="26"/>
    </location>
</feature>
<evidence type="ECO:0000256" key="5">
    <source>
        <dbReference type="ARBA" id="ARBA00022989"/>
    </source>
</evidence>
<dbReference type="PANTHER" id="PTHR16433">
    <property type="entry name" value="DOLICHOL-PHOSPHATE MANNOSYLTRANSFERASE SUBUNIT 3"/>
    <property type="match status" value="1"/>
</dbReference>
<dbReference type="InParanoid" id="D2A440"/>
<dbReference type="Proteomes" id="UP000007266">
    <property type="component" value="Linkage group 6"/>
</dbReference>
<dbReference type="Pfam" id="PF08285">
    <property type="entry name" value="DPM3"/>
    <property type="match status" value="1"/>
</dbReference>
<name>D2A440_TRICA</name>
<evidence type="ECO:0000256" key="1">
    <source>
        <dbReference type="ARBA" id="ARBA00004477"/>
    </source>
</evidence>
<dbReference type="InterPro" id="IPR013174">
    <property type="entry name" value="DPM3"/>
</dbReference>
<evidence type="ECO:0000256" key="2">
    <source>
        <dbReference type="ARBA" id="ARBA00010430"/>
    </source>
</evidence>
<keyword evidence="10" id="KW-1185">Reference proteome</keyword>
<reference evidence="9 10" key="1">
    <citation type="journal article" date="2008" name="Nature">
        <title>The genome of the model beetle and pest Tribolium castaneum.</title>
        <authorList>
            <consortium name="Tribolium Genome Sequencing Consortium"/>
            <person name="Richards S."/>
            <person name="Gibbs R.A."/>
            <person name="Weinstock G.M."/>
            <person name="Brown S.J."/>
            <person name="Denell R."/>
            <person name="Beeman R.W."/>
            <person name="Gibbs R."/>
            <person name="Beeman R.W."/>
            <person name="Brown S.J."/>
            <person name="Bucher G."/>
            <person name="Friedrich M."/>
            <person name="Grimmelikhuijzen C.J."/>
            <person name="Klingler M."/>
            <person name="Lorenzen M."/>
            <person name="Richards S."/>
            <person name="Roth S."/>
            <person name="Schroder R."/>
            <person name="Tautz D."/>
            <person name="Zdobnov E.M."/>
            <person name="Muzny D."/>
            <person name="Gibbs R.A."/>
            <person name="Weinstock G.M."/>
            <person name="Attaway T."/>
            <person name="Bell S."/>
            <person name="Buhay C.J."/>
            <person name="Chandrabose M.N."/>
            <person name="Chavez D."/>
            <person name="Clerk-Blankenburg K.P."/>
            <person name="Cree A."/>
            <person name="Dao M."/>
            <person name="Davis C."/>
            <person name="Chacko J."/>
            <person name="Dinh H."/>
            <person name="Dugan-Rocha S."/>
            <person name="Fowler G."/>
            <person name="Garner T.T."/>
            <person name="Garnes J."/>
            <person name="Gnirke A."/>
            <person name="Hawes A."/>
            <person name="Hernandez J."/>
            <person name="Hines S."/>
            <person name="Holder M."/>
            <person name="Hume J."/>
            <person name="Jhangiani S.N."/>
            <person name="Joshi V."/>
            <person name="Khan Z.M."/>
            <person name="Jackson L."/>
            <person name="Kovar C."/>
            <person name="Kowis A."/>
            <person name="Lee S."/>
            <person name="Lewis L.R."/>
            <person name="Margolis J."/>
            <person name="Morgan M."/>
            <person name="Nazareth L.V."/>
            <person name="Nguyen N."/>
            <person name="Okwuonu G."/>
            <person name="Parker D."/>
            <person name="Richards S."/>
            <person name="Ruiz S.J."/>
            <person name="Santibanez J."/>
            <person name="Savard J."/>
            <person name="Scherer S.E."/>
            <person name="Schneider B."/>
            <person name="Sodergren E."/>
            <person name="Tautz D."/>
            <person name="Vattahil S."/>
            <person name="Villasana D."/>
            <person name="White C.S."/>
            <person name="Wright R."/>
            <person name="Park Y."/>
            <person name="Beeman R.W."/>
            <person name="Lord J."/>
            <person name="Oppert B."/>
            <person name="Lorenzen M."/>
            <person name="Brown S."/>
            <person name="Wang L."/>
            <person name="Savard J."/>
            <person name="Tautz D."/>
            <person name="Richards S."/>
            <person name="Weinstock G."/>
            <person name="Gibbs R.A."/>
            <person name="Liu Y."/>
            <person name="Worley K."/>
            <person name="Weinstock G."/>
            <person name="Elsik C.G."/>
            <person name="Reese J.T."/>
            <person name="Elhaik E."/>
            <person name="Landan G."/>
            <person name="Graur D."/>
            <person name="Arensburger P."/>
            <person name="Atkinson P."/>
            <person name="Beeman R.W."/>
            <person name="Beidler J."/>
            <person name="Brown S.J."/>
            <person name="Demuth J.P."/>
            <person name="Drury D.W."/>
            <person name="Du Y.Z."/>
            <person name="Fujiwara H."/>
            <person name="Lorenzen M."/>
            <person name="Maselli V."/>
            <person name="Osanai M."/>
            <person name="Park Y."/>
            <person name="Robertson H.M."/>
            <person name="Tu Z."/>
            <person name="Wang J.J."/>
            <person name="Wang S."/>
            <person name="Richards S."/>
            <person name="Song H."/>
            <person name="Zhang L."/>
            <person name="Sodergren E."/>
            <person name="Werner D."/>
            <person name="Stanke M."/>
            <person name="Morgenstern B."/>
            <person name="Solovyev V."/>
            <person name="Kosarev P."/>
            <person name="Brown G."/>
            <person name="Chen H.C."/>
            <person name="Ermolaeva O."/>
            <person name="Hlavina W."/>
            <person name="Kapustin Y."/>
            <person name="Kiryutin B."/>
            <person name="Kitts P."/>
            <person name="Maglott D."/>
            <person name="Pruitt K."/>
            <person name="Sapojnikov V."/>
            <person name="Souvorov A."/>
            <person name="Mackey A.J."/>
            <person name="Waterhouse R.M."/>
            <person name="Wyder S."/>
            <person name="Zdobnov E.M."/>
            <person name="Zdobnov E.M."/>
            <person name="Wyder S."/>
            <person name="Kriventseva E.V."/>
            <person name="Kadowaki T."/>
            <person name="Bork P."/>
            <person name="Aranda M."/>
            <person name="Bao R."/>
            <person name="Beermann A."/>
            <person name="Berns N."/>
            <person name="Bolognesi R."/>
            <person name="Bonneton F."/>
            <person name="Bopp D."/>
            <person name="Brown S.J."/>
            <person name="Bucher G."/>
            <person name="Butts T."/>
            <person name="Chaumot A."/>
            <person name="Denell R.E."/>
            <person name="Ferrier D.E."/>
            <person name="Friedrich M."/>
            <person name="Gordon C.M."/>
            <person name="Jindra M."/>
            <person name="Klingler M."/>
            <person name="Lan Q."/>
            <person name="Lattorff H.M."/>
            <person name="Laudet V."/>
            <person name="von Levetsow C."/>
            <person name="Liu Z."/>
            <person name="Lutz R."/>
            <person name="Lynch J.A."/>
            <person name="da Fonseca R.N."/>
            <person name="Posnien N."/>
            <person name="Reuter R."/>
            <person name="Roth S."/>
            <person name="Savard J."/>
            <person name="Schinko J.B."/>
            <person name="Schmitt C."/>
            <person name="Schoppmeier M."/>
            <person name="Schroder R."/>
            <person name="Shippy T.D."/>
            <person name="Simonnet F."/>
            <person name="Marques-Souza H."/>
            <person name="Tautz D."/>
            <person name="Tomoyasu Y."/>
            <person name="Trauner J."/>
            <person name="Van der Zee M."/>
            <person name="Vervoort M."/>
            <person name="Wittkopp N."/>
            <person name="Wimmer E.A."/>
            <person name="Yang X."/>
            <person name="Jones A.K."/>
            <person name="Sattelle D.B."/>
            <person name="Ebert P.R."/>
            <person name="Nelson D."/>
            <person name="Scott J.G."/>
            <person name="Beeman R.W."/>
            <person name="Muthukrishnan S."/>
            <person name="Kramer K.J."/>
            <person name="Arakane Y."/>
            <person name="Beeman R.W."/>
            <person name="Zhu Q."/>
            <person name="Hogenkamp D."/>
            <person name="Dixit R."/>
            <person name="Oppert B."/>
            <person name="Jiang H."/>
            <person name="Zou Z."/>
            <person name="Marshall J."/>
            <person name="Elpidina E."/>
            <person name="Vinokurov K."/>
            <person name="Oppert C."/>
            <person name="Zou Z."/>
            <person name="Evans J."/>
            <person name="Lu Z."/>
            <person name="Zhao P."/>
            <person name="Sumathipala N."/>
            <person name="Altincicek B."/>
            <person name="Vilcinskas A."/>
            <person name="Williams M."/>
            <person name="Hultmark D."/>
            <person name="Hetru C."/>
            <person name="Jiang H."/>
            <person name="Grimmelikhuijzen C.J."/>
            <person name="Hauser F."/>
            <person name="Cazzamali G."/>
            <person name="Williamson M."/>
            <person name="Park Y."/>
            <person name="Li B."/>
            <person name="Tanaka Y."/>
            <person name="Predel R."/>
            <person name="Neupert S."/>
            <person name="Schachtner J."/>
            <person name="Verleyen P."/>
            <person name="Raible F."/>
            <person name="Bork P."/>
            <person name="Friedrich M."/>
            <person name="Walden K.K."/>
            <person name="Robertson H.M."/>
            <person name="Angeli S."/>
            <person name="Foret S."/>
            <person name="Bucher G."/>
            <person name="Schuetz S."/>
            <person name="Maleszka R."/>
            <person name="Wimmer E.A."/>
            <person name="Beeman R.W."/>
            <person name="Lorenzen M."/>
            <person name="Tomoyasu Y."/>
            <person name="Miller S.C."/>
            <person name="Grossmann D."/>
            <person name="Bucher G."/>
        </authorList>
    </citation>
    <scope>NUCLEOTIDE SEQUENCE [LARGE SCALE GENOMIC DNA]</scope>
    <source>
        <strain evidence="9 10">Georgia GA2</strain>
    </source>
</reference>
<dbReference type="KEGG" id="tca:656693"/>
<evidence type="ECO:0000256" key="6">
    <source>
        <dbReference type="ARBA" id="ARBA00023136"/>
    </source>
</evidence>
<evidence type="ECO:0000256" key="8">
    <source>
        <dbReference type="SAM" id="Coils"/>
    </source>
</evidence>
<feature type="transmembrane region" description="Helical" evidence="7">
    <location>
        <begin position="38"/>
        <end position="59"/>
    </location>
</feature>
<organism evidence="9 10">
    <name type="scientific">Tribolium castaneum</name>
    <name type="common">Red flour beetle</name>
    <dbReference type="NCBI Taxonomy" id="7070"/>
    <lineage>
        <taxon>Eukaryota</taxon>
        <taxon>Metazoa</taxon>
        <taxon>Ecdysozoa</taxon>
        <taxon>Arthropoda</taxon>
        <taxon>Hexapoda</taxon>
        <taxon>Insecta</taxon>
        <taxon>Pterygota</taxon>
        <taxon>Neoptera</taxon>
        <taxon>Endopterygota</taxon>
        <taxon>Coleoptera</taxon>
        <taxon>Polyphaga</taxon>
        <taxon>Cucujiformia</taxon>
        <taxon>Tenebrionidae</taxon>
        <taxon>Tenebrionidae incertae sedis</taxon>
        <taxon>Tribolium</taxon>
    </lineage>
</organism>
<dbReference type="FunCoup" id="D2A440">
    <property type="interactions" value="266"/>
</dbReference>
<dbReference type="GO" id="GO:0016757">
    <property type="term" value="F:glycosyltransferase activity"/>
    <property type="evidence" value="ECO:0007669"/>
    <property type="project" value="UniProtKB-KW"/>
</dbReference>
<accession>D2A440</accession>
<evidence type="ECO:0000256" key="4">
    <source>
        <dbReference type="ARBA" id="ARBA00022824"/>
    </source>
</evidence>
<sequence length="93" mass="10455">MTKLLEWVAVLGALGAVWLSLVTNTVEFGFVRQYPTAVFYSPVIFVGLFGIYAIIVVLYRVFTFNDCEKAAAELQEEIVEARADLAKLGFRFK</sequence>
<keyword evidence="8" id="KW-0175">Coiled coil</keyword>
<dbReference type="GO" id="GO:0005789">
    <property type="term" value="C:endoplasmic reticulum membrane"/>
    <property type="evidence" value="ECO:0000318"/>
    <property type="project" value="GO_Central"/>
</dbReference>
<keyword evidence="5 7" id="KW-1133">Transmembrane helix</keyword>
<comment type="similarity">
    <text evidence="2 7">Belongs to the DPM3 family.</text>
</comment>
<keyword evidence="6 7" id="KW-0472">Membrane</keyword>
<dbReference type="eggNOG" id="KOG4841">
    <property type="taxonomic scope" value="Eukaryota"/>
</dbReference>
<dbReference type="PhylomeDB" id="D2A440"/>
<dbReference type="PANTHER" id="PTHR16433:SF0">
    <property type="entry name" value="DOLICHOL-PHOSPHATE MANNOSYLTRANSFERASE SUBUNIT 3"/>
    <property type="match status" value="1"/>
</dbReference>
<evidence type="ECO:0000313" key="10">
    <source>
        <dbReference type="Proteomes" id="UP000007266"/>
    </source>
</evidence>
<comment type="subunit">
    <text evidence="7">Component of the dolichol-phosphate mannose (DPM) synthase complex.</text>
</comment>
<gene>
    <name evidence="9" type="primary">AUGUSTUS-3.0.2_14898</name>
    <name evidence="9" type="ORF">TcasGA2_TC014898</name>
</gene>
<dbReference type="HOGENOM" id="CLU_150782_0_0_1"/>
<dbReference type="OrthoDB" id="2014333at2759"/>